<organism evidence="1 2">
    <name type="scientific">Streptomyces marincola</name>
    <dbReference type="NCBI Taxonomy" id="2878388"/>
    <lineage>
        <taxon>Bacteria</taxon>
        <taxon>Bacillati</taxon>
        <taxon>Actinomycetota</taxon>
        <taxon>Actinomycetes</taxon>
        <taxon>Kitasatosporales</taxon>
        <taxon>Streptomycetaceae</taxon>
        <taxon>Streptomyces</taxon>
    </lineage>
</organism>
<dbReference type="InterPro" id="IPR024747">
    <property type="entry name" value="Pyridox_Oxase-rel"/>
</dbReference>
<dbReference type="PANTHER" id="PTHR34071">
    <property type="entry name" value="5-NITROIMIDAZOLE ANTIBIOTICS RESISTANCE PROTEIN, NIMA-FAMILY-RELATED PROTEIN-RELATED"/>
    <property type="match status" value="1"/>
</dbReference>
<dbReference type="OrthoDB" id="116031at2"/>
<keyword evidence="2" id="KW-1185">Reference proteome</keyword>
<protein>
    <recommendedName>
        <fullName evidence="3">Pyridoxamine 5'-phosphate oxidase family protein</fullName>
    </recommendedName>
</protein>
<evidence type="ECO:0000313" key="1">
    <source>
        <dbReference type="EMBL" id="ARQ72222.1"/>
    </source>
</evidence>
<sequence length="224" mass="24480">MRGGRFPDRLTHQVRPVLDALDEGWVCHVGFVSDGAPVVLPTLYGRRDDQLILHGATGSRLYRMAEQGQRGVPVCLTVTLVDGLVIARSSFHHAVRYRSVVVHGNAYPVPVRAAAGELTKGEALRALLAHAVWGRKGKLRPPTSEELAETGVLRVALNEATLKSYDGGPEKEEGEEIKDVWAGVVPVCEVYGTPRRADWVPDTVPTPDHLVNYRRPGQDPARCA</sequence>
<dbReference type="Proteomes" id="UP000194218">
    <property type="component" value="Chromosome"/>
</dbReference>
<dbReference type="AlphaFoldDB" id="A0A1W7D5H0"/>
<dbReference type="PANTHER" id="PTHR34071:SF2">
    <property type="entry name" value="FLAVIN-NUCLEOTIDE-BINDING PROTEIN"/>
    <property type="match status" value="1"/>
</dbReference>
<gene>
    <name evidence="1" type="ORF">CAG99_07910</name>
</gene>
<dbReference type="Pfam" id="PF12900">
    <property type="entry name" value="Pyridox_ox_2"/>
    <property type="match status" value="1"/>
</dbReference>
<proteinExistence type="predicted"/>
<dbReference type="SUPFAM" id="SSF50475">
    <property type="entry name" value="FMN-binding split barrel"/>
    <property type="match status" value="1"/>
</dbReference>
<dbReference type="EMBL" id="CP021121">
    <property type="protein sequence ID" value="ARQ72222.1"/>
    <property type="molecule type" value="Genomic_DNA"/>
</dbReference>
<dbReference type="KEGG" id="smao:CAG99_07910"/>
<dbReference type="Gene3D" id="2.30.110.10">
    <property type="entry name" value="Electron Transport, Fmn-binding Protein, Chain A"/>
    <property type="match status" value="1"/>
</dbReference>
<name>A0A1W7D5H0_9ACTN</name>
<reference evidence="1 2" key="1">
    <citation type="submission" date="2017-05" db="EMBL/GenBank/DDBJ databases">
        <title>Complete genome sequence of Streptomyces sp. SCSIO 03032 revealed the diverse biosynthetic pathways for its bioactive secondary metabolites.</title>
        <authorList>
            <person name="Ma L."/>
            <person name="Zhu Y."/>
            <person name="Zhang W."/>
            <person name="Zhang G."/>
            <person name="Tian X."/>
            <person name="Zhang S."/>
            <person name="Zhang C."/>
        </authorList>
    </citation>
    <scope>NUCLEOTIDE SEQUENCE [LARGE SCALE GENOMIC DNA]</scope>
    <source>
        <strain evidence="1 2">SCSIO 03032</strain>
    </source>
</reference>
<accession>A0A1W7D5H0</accession>
<dbReference type="InterPro" id="IPR012349">
    <property type="entry name" value="Split_barrel_FMN-bd"/>
</dbReference>
<evidence type="ECO:0000313" key="2">
    <source>
        <dbReference type="Proteomes" id="UP000194218"/>
    </source>
</evidence>
<evidence type="ECO:0008006" key="3">
    <source>
        <dbReference type="Google" id="ProtNLM"/>
    </source>
</evidence>